<dbReference type="AlphaFoldDB" id="A0A836GXC0"/>
<dbReference type="EMBL" id="JAFEUZ010000035">
    <property type="protein sequence ID" value="KAG5466841.1"/>
    <property type="molecule type" value="Genomic_DNA"/>
</dbReference>
<evidence type="ECO:0000313" key="4">
    <source>
        <dbReference type="Proteomes" id="UP000673552"/>
    </source>
</evidence>
<protein>
    <recommendedName>
        <fullName evidence="2">Ubiquitin-like domain-containing protein</fullName>
    </recommendedName>
</protein>
<keyword evidence="4" id="KW-1185">Reference proteome</keyword>
<feature type="compositionally biased region" description="Basic residues" evidence="1">
    <location>
        <begin position="34"/>
        <end position="43"/>
    </location>
</feature>
<feature type="region of interest" description="Disordered" evidence="1">
    <location>
        <begin position="167"/>
        <end position="204"/>
    </location>
</feature>
<dbReference type="KEGG" id="lmat:92511156"/>
<proteinExistence type="predicted"/>
<evidence type="ECO:0000259" key="2">
    <source>
        <dbReference type="PROSITE" id="PS50053"/>
    </source>
</evidence>
<dbReference type="GeneID" id="92511156"/>
<gene>
    <name evidence="3" type="ORF">LSCM1_01018</name>
</gene>
<sequence>MKLQPRERRPRSDYIVDNAAALNLGKLYLGWGRSKARSRRKRATFAAQSKSKAAATSASMSPQVSKKAAPTSPRTPSKKVPAKPAAPAPRVVKRPPGSPRKTLPPAVPVTSAAAKGKRYRSPAATPAKAARKSATHKNRCPAVKPISSKVVVAAAAAAAAAAAVRSAGAKAPPKPLPRAPRKTPVQQRRRVSSNAPPVIPNPVPTPALSLGETEEAVDNGGVTVLVRTMNGASFSLACTCESTLYDLKRRIHEIILAWTASASPGAVARLPMLVLNGRALGPDNATLAALHFSSKSTVYCFPEPN</sequence>
<comment type="caution">
    <text evidence="3">The sequence shown here is derived from an EMBL/GenBank/DDBJ whole genome shotgun (WGS) entry which is preliminary data.</text>
</comment>
<feature type="domain" description="Ubiquitin-like" evidence="2">
    <location>
        <begin position="222"/>
        <end position="299"/>
    </location>
</feature>
<name>A0A836GXC0_9TRYP</name>
<evidence type="ECO:0000313" key="3">
    <source>
        <dbReference type="EMBL" id="KAG5466841.1"/>
    </source>
</evidence>
<feature type="compositionally biased region" description="Basic residues" evidence="1">
    <location>
        <begin position="129"/>
        <end position="139"/>
    </location>
</feature>
<feature type="compositionally biased region" description="Low complexity" evidence="1">
    <location>
        <begin position="44"/>
        <end position="61"/>
    </location>
</feature>
<accession>A0A836GXC0</accession>
<dbReference type="InterPro" id="IPR000626">
    <property type="entry name" value="Ubiquitin-like_dom"/>
</dbReference>
<reference evidence="4" key="2">
    <citation type="journal article" date="2021" name="Sci. Data">
        <title>Chromosome-scale genome sequencing, assembly and annotation of six genomes from subfamily Leishmaniinae.</title>
        <authorList>
            <person name="Almutairi H."/>
            <person name="Urbaniak M.D."/>
            <person name="Bates M.D."/>
            <person name="Jariyapan N."/>
            <person name="Kwakye-Nuako G."/>
            <person name="Thomaz Soccol V."/>
            <person name="Al-Salem W.S."/>
            <person name="Dillon R.J."/>
            <person name="Bates P.A."/>
            <person name="Gatherer D."/>
        </authorList>
    </citation>
    <scope>NUCLEOTIDE SEQUENCE [LARGE SCALE GENOMIC DNA]</scope>
</reference>
<organism evidence="3 4">
    <name type="scientific">Leishmania martiniquensis</name>
    <dbReference type="NCBI Taxonomy" id="1580590"/>
    <lineage>
        <taxon>Eukaryota</taxon>
        <taxon>Discoba</taxon>
        <taxon>Euglenozoa</taxon>
        <taxon>Kinetoplastea</taxon>
        <taxon>Metakinetoplastina</taxon>
        <taxon>Trypanosomatida</taxon>
        <taxon>Trypanosomatidae</taxon>
        <taxon>Leishmaniinae</taxon>
        <taxon>Leishmania</taxon>
    </lineage>
</organism>
<dbReference type="OrthoDB" id="273907at2759"/>
<dbReference type="RefSeq" id="XP_067174749.1">
    <property type="nucleotide sequence ID" value="XM_067318644.1"/>
</dbReference>
<reference evidence="4" key="1">
    <citation type="journal article" date="2021" name="Microbiol. Resour. Announc.">
        <title>LGAAP: Leishmaniinae Genome Assembly and Annotation Pipeline.</title>
        <authorList>
            <person name="Almutairi H."/>
            <person name="Urbaniak M.D."/>
            <person name="Bates M.D."/>
            <person name="Jariyapan N."/>
            <person name="Kwakye-Nuako G."/>
            <person name="Thomaz-Soccol V."/>
            <person name="Al-Salem W.S."/>
            <person name="Dillon R.J."/>
            <person name="Bates P.A."/>
            <person name="Gatherer D."/>
        </authorList>
    </citation>
    <scope>NUCLEOTIDE SEQUENCE [LARGE SCALE GENOMIC DNA]</scope>
</reference>
<dbReference type="InterPro" id="IPR029071">
    <property type="entry name" value="Ubiquitin-like_domsf"/>
</dbReference>
<dbReference type="SMR" id="A0A836GXC0"/>
<dbReference type="CDD" id="cd17039">
    <property type="entry name" value="Ubl_ubiquitin_like"/>
    <property type="match status" value="1"/>
</dbReference>
<dbReference type="Proteomes" id="UP000673552">
    <property type="component" value="Unassembled WGS sequence"/>
</dbReference>
<feature type="region of interest" description="Disordered" evidence="1">
    <location>
        <begin position="31"/>
        <end position="140"/>
    </location>
</feature>
<dbReference type="SUPFAM" id="SSF54236">
    <property type="entry name" value="Ubiquitin-like"/>
    <property type="match status" value="1"/>
</dbReference>
<dbReference type="PROSITE" id="PS50053">
    <property type="entry name" value="UBIQUITIN_2"/>
    <property type="match status" value="1"/>
</dbReference>
<evidence type="ECO:0000256" key="1">
    <source>
        <dbReference type="SAM" id="MobiDB-lite"/>
    </source>
</evidence>